<feature type="transmembrane region" description="Helical" evidence="1">
    <location>
        <begin position="332"/>
        <end position="351"/>
    </location>
</feature>
<proteinExistence type="predicted"/>
<evidence type="ECO:0000256" key="1">
    <source>
        <dbReference type="SAM" id="Phobius"/>
    </source>
</evidence>
<keyword evidence="1" id="KW-0472">Membrane</keyword>
<accession>A0A9K3LH95</accession>
<reference evidence="2" key="1">
    <citation type="journal article" date="2021" name="Sci. Rep.">
        <title>Diploid genomic architecture of Nitzschia inconspicua, an elite biomass production diatom.</title>
        <authorList>
            <person name="Oliver A."/>
            <person name="Podell S."/>
            <person name="Pinowska A."/>
            <person name="Traller J.C."/>
            <person name="Smith S.R."/>
            <person name="McClure R."/>
            <person name="Beliaev A."/>
            <person name="Bohutskyi P."/>
            <person name="Hill E.A."/>
            <person name="Rabines A."/>
            <person name="Zheng H."/>
            <person name="Allen L.Z."/>
            <person name="Kuo A."/>
            <person name="Grigoriev I.V."/>
            <person name="Allen A.E."/>
            <person name="Hazlebeck D."/>
            <person name="Allen E.E."/>
        </authorList>
    </citation>
    <scope>NUCLEOTIDE SEQUENCE</scope>
    <source>
        <strain evidence="2">Hildebrandi</strain>
    </source>
</reference>
<organism evidence="2 3">
    <name type="scientific">Nitzschia inconspicua</name>
    <dbReference type="NCBI Taxonomy" id="303405"/>
    <lineage>
        <taxon>Eukaryota</taxon>
        <taxon>Sar</taxon>
        <taxon>Stramenopiles</taxon>
        <taxon>Ochrophyta</taxon>
        <taxon>Bacillariophyta</taxon>
        <taxon>Bacillariophyceae</taxon>
        <taxon>Bacillariophycidae</taxon>
        <taxon>Bacillariales</taxon>
        <taxon>Bacillariaceae</taxon>
        <taxon>Nitzschia</taxon>
    </lineage>
</organism>
<feature type="transmembrane region" description="Helical" evidence="1">
    <location>
        <begin position="201"/>
        <end position="223"/>
    </location>
</feature>
<reference evidence="2" key="2">
    <citation type="submission" date="2021-04" db="EMBL/GenBank/DDBJ databases">
        <authorList>
            <person name="Podell S."/>
        </authorList>
    </citation>
    <scope>NUCLEOTIDE SEQUENCE</scope>
    <source>
        <strain evidence="2">Hildebrandi</strain>
    </source>
</reference>
<evidence type="ECO:0000313" key="2">
    <source>
        <dbReference type="EMBL" id="KAG7362042.1"/>
    </source>
</evidence>
<feature type="transmembrane region" description="Helical" evidence="1">
    <location>
        <begin position="243"/>
        <end position="268"/>
    </location>
</feature>
<comment type="caution">
    <text evidence="2">The sequence shown here is derived from an EMBL/GenBank/DDBJ whole genome shotgun (WGS) entry which is preliminary data.</text>
</comment>
<name>A0A9K3LH95_9STRA</name>
<gene>
    <name evidence="2" type="ORF">IV203_025708</name>
</gene>
<keyword evidence="3" id="KW-1185">Reference proteome</keyword>
<dbReference type="OrthoDB" id="41793at2759"/>
<feature type="transmembrane region" description="Helical" evidence="1">
    <location>
        <begin position="280"/>
        <end position="296"/>
    </location>
</feature>
<sequence length="359" mass="39374">MTTTTTTTTRTRPNHPAAVVAAPKRGTPPLRDFATLAAFLLLCPTNISAFPTSLNNNYNHRPATTTITPTPMVSGNVMTINKSKRSPSFAMSFPSSVRSSSSSSSYISLNSWQLYSSLKDDDTQVQNSTVNDDWMTILGQSQNQQQQQQEQELTVENWVDESKHVELVGLVAWMASISIFVFVNNFIGPFPEFFRHVNERFFFLGHMMGGMLFGGGIILTTAIEWLACQTKNSSVLTFWFDKVPLLDMALVLPGLTLSMVSGVGLTIVRYGGLANAPEHIITAFWALVAFAVWWGVTDLTTQGSALNAVLEASSKSTSDDLDEVPREVTGRLVSNLGSCLLVLVLYGIMVLKPGTIHYF</sequence>
<dbReference type="EMBL" id="JAGRRH010000012">
    <property type="protein sequence ID" value="KAG7362042.1"/>
    <property type="molecule type" value="Genomic_DNA"/>
</dbReference>
<dbReference type="AlphaFoldDB" id="A0A9K3LH95"/>
<evidence type="ECO:0000313" key="3">
    <source>
        <dbReference type="Proteomes" id="UP000693970"/>
    </source>
</evidence>
<protein>
    <submittedName>
        <fullName evidence="2">Uncharacterized protein</fullName>
    </submittedName>
</protein>
<keyword evidence="1" id="KW-0812">Transmembrane</keyword>
<dbReference type="Proteomes" id="UP000693970">
    <property type="component" value="Unassembled WGS sequence"/>
</dbReference>
<feature type="transmembrane region" description="Helical" evidence="1">
    <location>
        <begin position="167"/>
        <end position="189"/>
    </location>
</feature>
<keyword evidence="1" id="KW-1133">Transmembrane helix</keyword>